<keyword evidence="12" id="KW-1133">Transmembrane helix</keyword>
<evidence type="ECO:0000313" key="15">
    <source>
        <dbReference type="Proteomes" id="UP001500320"/>
    </source>
</evidence>
<sequence>MTARATPGSPAGEGAPGRDDLGALRAAAPRRTLVFAVLYAVAVLAGRLTIIEGAVLGLVWPAAGVAALWFLAQRHVRPFWPDAAVFALVTFALNVWTGASPVLAGTFVAGGLAQAWAFLLLCARLFPEWWPSGGMGRIERARQLWALLLAAGGSALCSTALSPLAVWIVGDRWSALTASVWLVRNAVGTVLVAGAGLCLAARFGPGAGGARVLAAVRDELRRASGWRIAEYGALAAASVAAYALGFGAAHGLPLAFPLLVVTVWAGVRFPTAFVAVHNLLVGAAALLFTLYGHGPFATIGSPAARVLVAQSFVAMVAVVGLVLALNRDDHHRLLRRLASAEEAASAQAGLLATIVDAMHDGVVVVDARGRFLMRNRAAGDLLDAMGAPAAGPAEVSPVAAGEPGGRAGNGGQEERVDVERFGLFHPDGRLMTDEELPYRRVLAGHEVTDTDMLVRNPLFPEGRVFSVSAARLPGVADDAPAVVVVFHDVTAERRDRDELAAFAGVVAHDLRNPLTAVEGWVDVLAEEIEDAPGGAPAGAEESLSRIRASAARMRNLINDLLVHTVTRDVALAPEPVDLAEAVREIVDTRGDDVAARRAGRPEPRFHVDAPHRVRADPALLRQLLDNLIGNAVKYVAPGTAPDITVTSAPAQEGWVRVEVADRGIGIPAGQHEAVFENFHRAHRGGGYTGSGLGLAICRRIVERHGGVIGVADDPGGGTRFHFTLPAAP</sequence>
<dbReference type="PANTHER" id="PTHR42878">
    <property type="entry name" value="TWO-COMPONENT HISTIDINE KINASE"/>
    <property type="match status" value="1"/>
</dbReference>
<dbReference type="EMBL" id="BAAAUT010000118">
    <property type="protein sequence ID" value="GAA3168003.1"/>
    <property type="molecule type" value="Genomic_DNA"/>
</dbReference>
<evidence type="ECO:0000259" key="13">
    <source>
        <dbReference type="PROSITE" id="PS50109"/>
    </source>
</evidence>
<keyword evidence="15" id="KW-1185">Reference proteome</keyword>
<dbReference type="InterPro" id="IPR036097">
    <property type="entry name" value="HisK_dim/P_sf"/>
</dbReference>
<feature type="compositionally biased region" description="Gly residues" evidence="11">
    <location>
        <begin position="402"/>
        <end position="411"/>
    </location>
</feature>
<evidence type="ECO:0000256" key="2">
    <source>
        <dbReference type="ARBA" id="ARBA00004236"/>
    </source>
</evidence>
<dbReference type="Gene3D" id="1.10.287.130">
    <property type="match status" value="1"/>
</dbReference>
<dbReference type="Proteomes" id="UP001500320">
    <property type="component" value="Unassembled WGS sequence"/>
</dbReference>
<dbReference type="InterPro" id="IPR036890">
    <property type="entry name" value="HATPase_C_sf"/>
</dbReference>
<reference evidence="15" key="1">
    <citation type="journal article" date="2019" name="Int. J. Syst. Evol. Microbiol.">
        <title>The Global Catalogue of Microorganisms (GCM) 10K type strain sequencing project: providing services to taxonomists for standard genome sequencing and annotation.</title>
        <authorList>
            <consortium name="The Broad Institute Genomics Platform"/>
            <consortium name="The Broad Institute Genome Sequencing Center for Infectious Disease"/>
            <person name="Wu L."/>
            <person name="Ma J."/>
        </authorList>
    </citation>
    <scope>NUCLEOTIDE SEQUENCE [LARGE SCALE GENOMIC DNA]</scope>
    <source>
        <strain evidence="15">JCM 9373</strain>
    </source>
</reference>
<comment type="caution">
    <text evidence="14">The sequence shown here is derived from an EMBL/GenBank/DDBJ whole genome shotgun (WGS) entry which is preliminary data.</text>
</comment>
<keyword evidence="5" id="KW-0808">Transferase</keyword>
<feature type="domain" description="Histidine kinase" evidence="13">
    <location>
        <begin position="505"/>
        <end position="728"/>
    </location>
</feature>
<feature type="transmembrane region" description="Helical" evidence="12">
    <location>
        <begin position="303"/>
        <end position="325"/>
    </location>
</feature>
<dbReference type="SMART" id="SM00388">
    <property type="entry name" value="HisKA"/>
    <property type="match status" value="1"/>
</dbReference>
<dbReference type="SUPFAM" id="SSF47384">
    <property type="entry name" value="Homodimeric domain of signal transducing histidine kinase"/>
    <property type="match status" value="1"/>
</dbReference>
<evidence type="ECO:0000256" key="6">
    <source>
        <dbReference type="ARBA" id="ARBA00022741"/>
    </source>
</evidence>
<evidence type="ECO:0000256" key="4">
    <source>
        <dbReference type="ARBA" id="ARBA00022553"/>
    </source>
</evidence>
<dbReference type="InterPro" id="IPR050351">
    <property type="entry name" value="BphY/WalK/GraS-like"/>
</dbReference>
<feature type="transmembrane region" description="Helical" evidence="12">
    <location>
        <begin position="144"/>
        <end position="169"/>
    </location>
</feature>
<protein>
    <recommendedName>
        <fullName evidence="10">Sensor-like histidine kinase SenX3</fullName>
        <ecNumber evidence="3">2.7.13.3</ecNumber>
    </recommendedName>
</protein>
<dbReference type="PANTHER" id="PTHR42878:SF7">
    <property type="entry name" value="SENSOR HISTIDINE KINASE GLRK"/>
    <property type="match status" value="1"/>
</dbReference>
<evidence type="ECO:0000256" key="5">
    <source>
        <dbReference type="ARBA" id="ARBA00022679"/>
    </source>
</evidence>
<feature type="transmembrane region" description="Helical" evidence="12">
    <location>
        <begin position="102"/>
        <end position="123"/>
    </location>
</feature>
<dbReference type="Gene3D" id="3.30.450.20">
    <property type="entry name" value="PAS domain"/>
    <property type="match status" value="1"/>
</dbReference>
<dbReference type="Pfam" id="PF02518">
    <property type="entry name" value="HATPase_c"/>
    <property type="match status" value="1"/>
</dbReference>
<dbReference type="PRINTS" id="PR00344">
    <property type="entry name" value="BCTRLSENSOR"/>
</dbReference>
<feature type="region of interest" description="Disordered" evidence="11">
    <location>
        <begin position="392"/>
        <end position="412"/>
    </location>
</feature>
<feature type="transmembrane region" description="Helical" evidence="12">
    <location>
        <begin position="79"/>
        <end position="96"/>
    </location>
</feature>
<evidence type="ECO:0000256" key="9">
    <source>
        <dbReference type="ARBA" id="ARBA00023012"/>
    </source>
</evidence>
<keyword evidence="8" id="KW-0067">ATP-binding</keyword>
<evidence type="ECO:0000313" key="14">
    <source>
        <dbReference type="EMBL" id="GAA3168003.1"/>
    </source>
</evidence>
<dbReference type="CDD" id="cd00082">
    <property type="entry name" value="HisKA"/>
    <property type="match status" value="1"/>
</dbReference>
<feature type="transmembrane region" description="Helical" evidence="12">
    <location>
        <begin position="181"/>
        <end position="201"/>
    </location>
</feature>
<dbReference type="InterPro" id="IPR003661">
    <property type="entry name" value="HisK_dim/P_dom"/>
</dbReference>
<comment type="catalytic activity">
    <reaction evidence="1">
        <text>ATP + protein L-histidine = ADP + protein N-phospho-L-histidine.</text>
        <dbReference type="EC" id="2.7.13.3"/>
    </reaction>
</comment>
<keyword evidence="12" id="KW-0812">Transmembrane</keyword>
<dbReference type="SMART" id="SM00387">
    <property type="entry name" value="HATPase_c"/>
    <property type="match status" value="1"/>
</dbReference>
<comment type="subcellular location">
    <subcellularLocation>
        <location evidence="2">Cell membrane</location>
    </subcellularLocation>
</comment>
<dbReference type="Pfam" id="PF00512">
    <property type="entry name" value="HisKA"/>
    <property type="match status" value="1"/>
</dbReference>
<evidence type="ECO:0000256" key="3">
    <source>
        <dbReference type="ARBA" id="ARBA00012438"/>
    </source>
</evidence>
<evidence type="ECO:0000256" key="8">
    <source>
        <dbReference type="ARBA" id="ARBA00022840"/>
    </source>
</evidence>
<proteinExistence type="predicted"/>
<dbReference type="Gene3D" id="3.30.565.10">
    <property type="entry name" value="Histidine kinase-like ATPase, C-terminal domain"/>
    <property type="match status" value="1"/>
</dbReference>
<keyword evidence="9" id="KW-0902">Two-component regulatory system</keyword>
<dbReference type="InterPro" id="IPR004358">
    <property type="entry name" value="Sig_transdc_His_kin-like_C"/>
</dbReference>
<feature type="transmembrane region" description="Helical" evidence="12">
    <location>
        <begin position="231"/>
        <end position="252"/>
    </location>
</feature>
<name>A0ABP6P5M1_9ACTN</name>
<keyword evidence="6" id="KW-0547">Nucleotide-binding</keyword>
<feature type="transmembrane region" description="Helical" evidence="12">
    <location>
        <begin position="32"/>
        <end position="48"/>
    </location>
</feature>
<evidence type="ECO:0000256" key="7">
    <source>
        <dbReference type="ARBA" id="ARBA00022777"/>
    </source>
</evidence>
<dbReference type="SUPFAM" id="SSF55874">
    <property type="entry name" value="ATPase domain of HSP90 chaperone/DNA topoisomerase II/histidine kinase"/>
    <property type="match status" value="1"/>
</dbReference>
<evidence type="ECO:0000256" key="10">
    <source>
        <dbReference type="ARBA" id="ARBA00039401"/>
    </source>
</evidence>
<dbReference type="InterPro" id="IPR035965">
    <property type="entry name" value="PAS-like_dom_sf"/>
</dbReference>
<dbReference type="InterPro" id="IPR003594">
    <property type="entry name" value="HATPase_dom"/>
</dbReference>
<dbReference type="RefSeq" id="WP_344866987.1">
    <property type="nucleotide sequence ID" value="NZ_BAAAUT010000118.1"/>
</dbReference>
<gene>
    <name evidence="14" type="ORF">GCM10010466_68090</name>
</gene>
<evidence type="ECO:0000256" key="12">
    <source>
        <dbReference type="SAM" id="Phobius"/>
    </source>
</evidence>
<keyword evidence="4" id="KW-0597">Phosphoprotein</keyword>
<feature type="transmembrane region" description="Helical" evidence="12">
    <location>
        <begin position="272"/>
        <end position="291"/>
    </location>
</feature>
<dbReference type="SUPFAM" id="SSF55785">
    <property type="entry name" value="PYP-like sensor domain (PAS domain)"/>
    <property type="match status" value="1"/>
</dbReference>
<keyword evidence="12" id="KW-0472">Membrane</keyword>
<accession>A0ABP6P5M1</accession>
<dbReference type="PROSITE" id="PS50109">
    <property type="entry name" value="HIS_KIN"/>
    <property type="match status" value="1"/>
</dbReference>
<evidence type="ECO:0000256" key="1">
    <source>
        <dbReference type="ARBA" id="ARBA00000085"/>
    </source>
</evidence>
<evidence type="ECO:0000256" key="11">
    <source>
        <dbReference type="SAM" id="MobiDB-lite"/>
    </source>
</evidence>
<dbReference type="EC" id="2.7.13.3" evidence="3"/>
<keyword evidence="7" id="KW-0418">Kinase</keyword>
<organism evidence="14 15">
    <name type="scientific">Planomonospora alba</name>
    <dbReference type="NCBI Taxonomy" id="161354"/>
    <lineage>
        <taxon>Bacteria</taxon>
        <taxon>Bacillati</taxon>
        <taxon>Actinomycetota</taxon>
        <taxon>Actinomycetes</taxon>
        <taxon>Streptosporangiales</taxon>
        <taxon>Streptosporangiaceae</taxon>
        <taxon>Planomonospora</taxon>
    </lineage>
</organism>
<feature type="transmembrane region" description="Helical" evidence="12">
    <location>
        <begin position="54"/>
        <end position="72"/>
    </location>
</feature>
<dbReference type="InterPro" id="IPR005467">
    <property type="entry name" value="His_kinase_dom"/>
</dbReference>